<dbReference type="RefSeq" id="WP_012340192.1">
    <property type="nucleotide sequence ID" value="NC_010518.1"/>
</dbReference>
<name>B1MA58_METRJ</name>
<geneLocation type="plasmid" evidence="2 3">
    <name>pMRAD05</name>
</geneLocation>
<dbReference type="EMBL" id="CP001006">
    <property type="protein sequence ID" value="ACB28383.1"/>
    <property type="molecule type" value="Genomic_DNA"/>
</dbReference>
<dbReference type="CDD" id="cd01948">
    <property type="entry name" value="EAL"/>
    <property type="match status" value="1"/>
</dbReference>
<dbReference type="PANTHER" id="PTHR33121:SF70">
    <property type="entry name" value="SIGNALING PROTEIN YKOW"/>
    <property type="match status" value="1"/>
</dbReference>
<dbReference type="InterPro" id="IPR001633">
    <property type="entry name" value="EAL_dom"/>
</dbReference>
<dbReference type="SMART" id="SM00052">
    <property type="entry name" value="EAL"/>
    <property type="match status" value="1"/>
</dbReference>
<dbReference type="PROSITE" id="PS50883">
    <property type="entry name" value="EAL"/>
    <property type="match status" value="1"/>
</dbReference>
<feature type="domain" description="EAL" evidence="1">
    <location>
        <begin position="12"/>
        <end position="265"/>
    </location>
</feature>
<keyword evidence="2" id="KW-0614">Plasmid</keyword>
<dbReference type="PANTHER" id="PTHR33121">
    <property type="entry name" value="CYCLIC DI-GMP PHOSPHODIESTERASE PDEF"/>
    <property type="match status" value="1"/>
</dbReference>
<dbReference type="InterPro" id="IPR050706">
    <property type="entry name" value="Cyclic-di-GMP_PDE-like"/>
</dbReference>
<sequence length="380" mass="41722">MTSAIAEVSELRLDAHCEARGIPQSESPIQAVFQPIENLRTGEVVGFEALARLHRNGELLSPAEFLPGLSSSALAALFRTMLGQAMTFRHKIVGGGAGPYVSINVEIPLVLEHGFVDLLHELIDRHTLAQPGALVLELLEGHATTDFVGMSRRLDEVRAIGIRVALDDIGSAYSSLTNLRNLPVDVMKLDQSFARGLNERPHDLHFVHSLQSLARSIGKRLVVEGVETAEIRDALRVLGVEFGQGYGIARPMPEDAAADWLAARGACRGDQDLVPRSLLGAYAGHLRVVETCHTLMSQPLPIAWRDASKDPHACSIGKYFDRQGLHDTVFGKAHKQFHEVMAQYENDPVAWHACAQSFRQALEQELANPIPRYRCEASQD</sequence>
<dbReference type="Proteomes" id="UP000006589">
    <property type="component" value="Plasmid pMRAD05"/>
</dbReference>
<dbReference type="OrthoDB" id="9814202at2"/>
<dbReference type="HOGENOM" id="CLU_727241_0_0_5"/>
<gene>
    <name evidence="2" type="ordered locus">Mrad2831_6469</name>
</gene>
<dbReference type="Gene3D" id="3.20.20.450">
    <property type="entry name" value="EAL domain"/>
    <property type="match status" value="1"/>
</dbReference>
<evidence type="ECO:0000259" key="1">
    <source>
        <dbReference type="PROSITE" id="PS50883"/>
    </source>
</evidence>
<accession>B1MA58</accession>
<dbReference type="GeneID" id="25390600"/>
<dbReference type="KEGG" id="mrd:Mrad2831_6469"/>
<reference evidence="2 3" key="1">
    <citation type="submission" date="2008-03" db="EMBL/GenBank/DDBJ databases">
        <title>Complete sequence of plasmid5 of Methylobacterium radiotolerans JCM 2831.</title>
        <authorList>
            <consortium name="US DOE Joint Genome Institute"/>
            <person name="Copeland A."/>
            <person name="Lucas S."/>
            <person name="Lapidus A."/>
            <person name="Glavina del Rio T."/>
            <person name="Dalin E."/>
            <person name="Tice H."/>
            <person name="Bruce D."/>
            <person name="Goodwin L."/>
            <person name="Pitluck S."/>
            <person name="Kiss H."/>
            <person name="Brettin T."/>
            <person name="Detter J.C."/>
            <person name="Han C."/>
            <person name="Kuske C.R."/>
            <person name="Schmutz J."/>
            <person name="Larimer F."/>
            <person name="Land M."/>
            <person name="Hauser L."/>
            <person name="Kyrpides N."/>
            <person name="Mikhailova N."/>
            <person name="Marx C.J."/>
            <person name="Richardson P."/>
        </authorList>
    </citation>
    <scope>NUCLEOTIDE SEQUENCE [LARGE SCALE GENOMIC DNA]</scope>
    <source>
        <strain evidence="3">ATCC 27329 / DSM 1819 / JCM 2831 / NBRC 15690 / NCIMB 10815 / 0-1</strain>
        <plasmid evidence="3">Plasmid pMRAD05</plasmid>
    </source>
</reference>
<proteinExistence type="predicted"/>
<organism evidence="2 3">
    <name type="scientific">Methylobacterium radiotolerans (strain ATCC 27329 / DSM 1819 / JCM 2831 / NBRC 15690 / NCIMB 10815 / 0-1)</name>
    <dbReference type="NCBI Taxonomy" id="426355"/>
    <lineage>
        <taxon>Bacteria</taxon>
        <taxon>Pseudomonadati</taxon>
        <taxon>Pseudomonadota</taxon>
        <taxon>Alphaproteobacteria</taxon>
        <taxon>Hyphomicrobiales</taxon>
        <taxon>Methylobacteriaceae</taxon>
        <taxon>Methylobacterium</taxon>
    </lineage>
</organism>
<evidence type="ECO:0000313" key="3">
    <source>
        <dbReference type="Proteomes" id="UP000006589"/>
    </source>
</evidence>
<dbReference type="GO" id="GO:0071111">
    <property type="term" value="F:cyclic-guanylate-specific phosphodiesterase activity"/>
    <property type="evidence" value="ECO:0007669"/>
    <property type="project" value="InterPro"/>
</dbReference>
<protein>
    <submittedName>
        <fullName evidence="2">Diguanylate phosphodiesterase</fullName>
    </submittedName>
</protein>
<dbReference type="SUPFAM" id="SSF141868">
    <property type="entry name" value="EAL domain-like"/>
    <property type="match status" value="1"/>
</dbReference>
<dbReference type="Pfam" id="PF00563">
    <property type="entry name" value="EAL"/>
    <property type="match status" value="1"/>
</dbReference>
<dbReference type="InterPro" id="IPR035919">
    <property type="entry name" value="EAL_sf"/>
</dbReference>
<dbReference type="AlphaFoldDB" id="B1MA58"/>
<evidence type="ECO:0000313" key="2">
    <source>
        <dbReference type="EMBL" id="ACB28383.1"/>
    </source>
</evidence>